<evidence type="ECO:0000256" key="1">
    <source>
        <dbReference type="ARBA" id="ARBA00004453"/>
    </source>
</evidence>
<dbReference type="NCBIfam" id="NF001464">
    <property type="entry name" value="PRK00321.1-5"/>
    <property type="match status" value="1"/>
</dbReference>
<evidence type="ECO:0000313" key="7">
    <source>
        <dbReference type="Proteomes" id="UP000228987"/>
    </source>
</evidence>
<dbReference type="GO" id="GO:0043590">
    <property type="term" value="C:bacterial nucleoid"/>
    <property type="evidence" value="ECO:0007669"/>
    <property type="project" value="TreeGrafter"/>
</dbReference>
<dbReference type="InterPro" id="IPR007476">
    <property type="entry name" value="RdgC"/>
</dbReference>
<reference evidence="7" key="1">
    <citation type="submission" date="2017-08" db="EMBL/GenBank/DDBJ databases">
        <title>A dynamic microbial community with high functional redundancy inhabits the cold, oxic subseafloor aquifer.</title>
        <authorList>
            <person name="Tully B.J."/>
            <person name="Wheat C.G."/>
            <person name="Glazer B.T."/>
            <person name="Huber J.A."/>
        </authorList>
    </citation>
    <scope>NUCLEOTIDE SEQUENCE [LARGE SCALE GENOMIC DNA]</scope>
</reference>
<organism evidence="6 7">
    <name type="scientific">SAR86 cluster bacterium</name>
    <dbReference type="NCBI Taxonomy" id="2030880"/>
    <lineage>
        <taxon>Bacteria</taxon>
        <taxon>Pseudomonadati</taxon>
        <taxon>Pseudomonadota</taxon>
        <taxon>Gammaproteobacteria</taxon>
        <taxon>SAR86 cluster</taxon>
    </lineage>
</organism>
<dbReference type="GO" id="GO:0006310">
    <property type="term" value="P:DNA recombination"/>
    <property type="evidence" value="ECO:0007669"/>
    <property type="project" value="UniProtKB-KW"/>
</dbReference>
<gene>
    <name evidence="6" type="ORF">COA71_05500</name>
</gene>
<evidence type="ECO:0000256" key="5">
    <source>
        <dbReference type="ARBA" id="ARBA00023172"/>
    </source>
</evidence>
<dbReference type="PANTHER" id="PTHR38103:SF1">
    <property type="entry name" value="RECOMBINATION-ASSOCIATED PROTEIN RDGC"/>
    <property type="match status" value="1"/>
</dbReference>
<dbReference type="Pfam" id="PF04381">
    <property type="entry name" value="RdgC"/>
    <property type="match status" value="1"/>
</dbReference>
<dbReference type="GO" id="GO:0000018">
    <property type="term" value="P:regulation of DNA recombination"/>
    <property type="evidence" value="ECO:0007669"/>
    <property type="project" value="TreeGrafter"/>
</dbReference>
<keyword evidence="4" id="KW-0963">Cytoplasm</keyword>
<comment type="similarity">
    <text evidence="2">Belongs to the RdgC family.</text>
</comment>
<evidence type="ECO:0000256" key="4">
    <source>
        <dbReference type="ARBA" id="ARBA00022490"/>
    </source>
</evidence>
<sequence>MWFKNIRVFCLIQPFDLSFEDLESQLAENPFIPCANYEKSRIGWVSPLGDAAPELAEDQEPMLSHIVGDYIMLCAQKQERLLPASVVREATAEKVAEIEMRQARKVYRKEKREIQDNMYASLLPRAFTRSTRIYAYISRADNLLVVDAVSAPKAEEFINLLRDSLGSFPVAIPDSKRAPSDVMTRWLVEQKATDKFEIHSDCELFNPLDGSNVVRFKGQDLVSDEIKTHLEAGKRAKQLSVMWGNVLSCSIAEDLSLKRLRFENINEESASFEEESAAQKFDQEFVLMTLELSGFFKSFFNAFGGLEDPKNKVLPDNRDKEPK</sequence>
<dbReference type="PANTHER" id="PTHR38103">
    <property type="entry name" value="RECOMBINATION-ASSOCIATED PROTEIN RDGC"/>
    <property type="match status" value="1"/>
</dbReference>
<dbReference type="AlphaFoldDB" id="A0A2A5CEV5"/>
<dbReference type="Proteomes" id="UP000228987">
    <property type="component" value="Unassembled WGS sequence"/>
</dbReference>
<evidence type="ECO:0000313" key="6">
    <source>
        <dbReference type="EMBL" id="PCJ42048.1"/>
    </source>
</evidence>
<protein>
    <recommendedName>
        <fullName evidence="3">Recombination-associated protein RdgC</fullName>
    </recommendedName>
</protein>
<name>A0A2A5CEV5_9GAMM</name>
<dbReference type="EMBL" id="NVWI01000003">
    <property type="protein sequence ID" value="PCJ42048.1"/>
    <property type="molecule type" value="Genomic_DNA"/>
</dbReference>
<comment type="caution">
    <text evidence="6">The sequence shown here is derived from an EMBL/GenBank/DDBJ whole genome shotgun (WGS) entry which is preliminary data.</text>
</comment>
<keyword evidence="5" id="KW-0233">DNA recombination</keyword>
<evidence type="ECO:0000256" key="2">
    <source>
        <dbReference type="ARBA" id="ARBA00008657"/>
    </source>
</evidence>
<dbReference type="GO" id="GO:0003690">
    <property type="term" value="F:double-stranded DNA binding"/>
    <property type="evidence" value="ECO:0007669"/>
    <property type="project" value="TreeGrafter"/>
</dbReference>
<comment type="subcellular location">
    <subcellularLocation>
        <location evidence="1">Cytoplasm</location>
        <location evidence="1">Nucleoid</location>
    </subcellularLocation>
</comment>
<accession>A0A2A5CEV5</accession>
<evidence type="ECO:0000256" key="3">
    <source>
        <dbReference type="ARBA" id="ARBA00022296"/>
    </source>
</evidence>
<proteinExistence type="inferred from homology"/>